<dbReference type="InterPro" id="IPR003719">
    <property type="entry name" value="Phenazine_PhzF-like"/>
</dbReference>
<gene>
    <name evidence="1" type="ORF">JD81_02956</name>
</gene>
<sequence length="233" mass="25303">MIAVHVLRVFVDEHGNAGNPLGVVLDATGLTMRERQRVATVLNFSETVFVDHENEARVQLFTSRAELPFAGHALVGTAWLLGRRAGVTPRVLRPVRVADPVSAFVEEGRTWVRGALADAPDWGHVRLPDAAAVDRAAPQGDRWPKHQVWAWLDEPAGLVRARVFASAFGVVEDEACGSATMLLAARLGRPIVVRHGRGSLVRARPAGLGQAEVGGDVILEDVRHIELGRYNTE</sequence>
<dbReference type="Proteomes" id="UP000319728">
    <property type="component" value="Unassembled WGS sequence"/>
</dbReference>
<dbReference type="EMBL" id="VLLP01000001">
    <property type="protein sequence ID" value="TWJ29446.1"/>
    <property type="molecule type" value="Genomic_DNA"/>
</dbReference>
<name>A0A562WGQ5_9ACTN</name>
<dbReference type="AlphaFoldDB" id="A0A562WGQ5"/>
<dbReference type="GO" id="GO:0005737">
    <property type="term" value="C:cytoplasm"/>
    <property type="evidence" value="ECO:0007669"/>
    <property type="project" value="TreeGrafter"/>
</dbReference>
<dbReference type="PIRSF" id="PIRSF016184">
    <property type="entry name" value="PhzC_PhzF"/>
    <property type="match status" value="1"/>
</dbReference>
<dbReference type="Pfam" id="PF02567">
    <property type="entry name" value="PhzC-PhzF"/>
    <property type="match status" value="1"/>
</dbReference>
<protein>
    <submittedName>
        <fullName evidence="1">PhzF family phenazine biosynthesis protein</fullName>
    </submittedName>
</protein>
<organism evidence="1 2">
    <name type="scientific">Micromonospora sagamiensis</name>
    <dbReference type="NCBI Taxonomy" id="47875"/>
    <lineage>
        <taxon>Bacteria</taxon>
        <taxon>Bacillati</taxon>
        <taxon>Actinomycetota</taxon>
        <taxon>Actinomycetes</taxon>
        <taxon>Micromonosporales</taxon>
        <taxon>Micromonosporaceae</taxon>
        <taxon>Micromonospora</taxon>
    </lineage>
</organism>
<dbReference type="PANTHER" id="PTHR13774">
    <property type="entry name" value="PHENAZINE BIOSYNTHESIS PROTEIN"/>
    <property type="match status" value="1"/>
</dbReference>
<dbReference type="SUPFAM" id="SSF54506">
    <property type="entry name" value="Diaminopimelate epimerase-like"/>
    <property type="match status" value="1"/>
</dbReference>
<keyword evidence="2" id="KW-1185">Reference proteome</keyword>
<dbReference type="RefSeq" id="WP_145818352.1">
    <property type="nucleotide sequence ID" value="NZ_AP023438.1"/>
</dbReference>
<dbReference type="OrthoDB" id="9788221at2"/>
<evidence type="ECO:0000313" key="2">
    <source>
        <dbReference type="Proteomes" id="UP000319728"/>
    </source>
</evidence>
<evidence type="ECO:0000313" key="1">
    <source>
        <dbReference type="EMBL" id="TWJ29446.1"/>
    </source>
</evidence>
<reference evidence="1 2" key="1">
    <citation type="submission" date="2019-07" db="EMBL/GenBank/DDBJ databases">
        <title>R&amp;d 2014.</title>
        <authorList>
            <person name="Klenk H.-P."/>
        </authorList>
    </citation>
    <scope>NUCLEOTIDE SEQUENCE [LARGE SCALE GENOMIC DNA]</scope>
    <source>
        <strain evidence="1 2">DSM 43912</strain>
    </source>
</reference>
<comment type="caution">
    <text evidence="1">The sequence shown here is derived from an EMBL/GenBank/DDBJ whole genome shotgun (WGS) entry which is preliminary data.</text>
</comment>
<dbReference type="PANTHER" id="PTHR13774:SF32">
    <property type="entry name" value="ANTISENSE-ENHANCING SEQUENCE 1"/>
    <property type="match status" value="1"/>
</dbReference>
<accession>A0A562WGQ5</accession>
<proteinExistence type="predicted"/>
<dbReference type="GO" id="GO:0016853">
    <property type="term" value="F:isomerase activity"/>
    <property type="evidence" value="ECO:0007669"/>
    <property type="project" value="TreeGrafter"/>
</dbReference>
<dbReference type="Gene3D" id="3.10.310.10">
    <property type="entry name" value="Diaminopimelate Epimerase, Chain A, domain 1"/>
    <property type="match status" value="2"/>
</dbReference>